<evidence type="ECO:0000313" key="2">
    <source>
        <dbReference type="EMBL" id="KAJ1728448.1"/>
    </source>
</evidence>
<feature type="non-terminal residue" evidence="2">
    <location>
        <position position="1"/>
    </location>
</feature>
<dbReference type="Proteomes" id="UP001143981">
    <property type="component" value="Unassembled WGS sequence"/>
</dbReference>
<evidence type="ECO:0000256" key="1">
    <source>
        <dbReference type="SAM" id="MobiDB-lite"/>
    </source>
</evidence>
<dbReference type="EMBL" id="JANBOI010000812">
    <property type="protein sequence ID" value="KAJ1728448.1"/>
    <property type="molecule type" value="Genomic_DNA"/>
</dbReference>
<dbReference type="AlphaFoldDB" id="A0A9W7YCR0"/>
<sequence>ADAQADAQADALADAMGKVSIAQRPCDPSSEPQGDQNRTPQDELQAPVLAE</sequence>
<feature type="compositionally biased region" description="Polar residues" evidence="1">
    <location>
        <begin position="30"/>
        <end position="39"/>
    </location>
</feature>
<name>A0A9W7YCR0_9FUNG</name>
<organism evidence="2 3">
    <name type="scientific">Coemansia biformis</name>
    <dbReference type="NCBI Taxonomy" id="1286918"/>
    <lineage>
        <taxon>Eukaryota</taxon>
        <taxon>Fungi</taxon>
        <taxon>Fungi incertae sedis</taxon>
        <taxon>Zoopagomycota</taxon>
        <taxon>Kickxellomycotina</taxon>
        <taxon>Kickxellomycetes</taxon>
        <taxon>Kickxellales</taxon>
        <taxon>Kickxellaceae</taxon>
        <taxon>Coemansia</taxon>
    </lineage>
</organism>
<evidence type="ECO:0000313" key="3">
    <source>
        <dbReference type="Proteomes" id="UP001143981"/>
    </source>
</evidence>
<accession>A0A9W7YCR0</accession>
<protein>
    <submittedName>
        <fullName evidence="2">Uncharacterized protein</fullName>
    </submittedName>
</protein>
<feature type="region of interest" description="Disordered" evidence="1">
    <location>
        <begin position="1"/>
        <end position="51"/>
    </location>
</feature>
<comment type="caution">
    <text evidence="2">The sequence shown here is derived from an EMBL/GenBank/DDBJ whole genome shotgun (WGS) entry which is preliminary data.</text>
</comment>
<gene>
    <name evidence="2" type="ORF">LPJ61_004029</name>
</gene>
<feature type="compositionally biased region" description="Low complexity" evidence="1">
    <location>
        <begin position="1"/>
        <end position="15"/>
    </location>
</feature>
<proteinExistence type="predicted"/>
<keyword evidence="3" id="KW-1185">Reference proteome</keyword>
<reference evidence="2" key="1">
    <citation type="submission" date="2022-07" db="EMBL/GenBank/DDBJ databases">
        <title>Phylogenomic reconstructions and comparative analyses of Kickxellomycotina fungi.</title>
        <authorList>
            <person name="Reynolds N.K."/>
            <person name="Stajich J.E."/>
            <person name="Barry K."/>
            <person name="Grigoriev I.V."/>
            <person name="Crous P."/>
            <person name="Smith M.E."/>
        </authorList>
    </citation>
    <scope>NUCLEOTIDE SEQUENCE</scope>
    <source>
        <strain evidence="2">BCRC 34381</strain>
    </source>
</reference>